<keyword evidence="4" id="KW-0375">Hydrogen ion transport</keyword>
<dbReference type="GO" id="GO:0046933">
    <property type="term" value="F:proton-transporting ATP synthase activity, rotational mechanism"/>
    <property type="evidence" value="ECO:0007669"/>
    <property type="project" value="InterPro"/>
</dbReference>
<dbReference type="HAMAP" id="MF_01416">
    <property type="entry name" value="ATP_synth_delta_bact"/>
    <property type="match status" value="1"/>
</dbReference>
<keyword evidence="3" id="KW-0813">Transport</keyword>
<evidence type="ECO:0000256" key="5">
    <source>
        <dbReference type="ARBA" id="ARBA00023065"/>
    </source>
</evidence>
<reference evidence="8" key="1">
    <citation type="submission" date="2015-03" db="EMBL/GenBank/DDBJ databases">
        <title>A transcriptome of Araucaria cunninghamii, an australian fine timber species.</title>
        <authorList>
            <person name="Jing Yi C.J.Y."/>
            <person name="Yin San L.Y.S."/>
            <person name="Abdul Karim S.S."/>
            <person name="Wan Azmi N.N."/>
            <person name="Hercus R.R."/>
            <person name="Croft L.L."/>
        </authorList>
    </citation>
    <scope>NUCLEOTIDE SEQUENCE</scope>
    <source>
        <strain evidence="8">MI0301</strain>
        <tissue evidence="8">Leaf</tissue>
    </source>
</reference>
<dbReference type="EMBL" id="GCKF01022274">
    <property type="protein sequence ID" value="JAG98567.1"/>
    <property type="molecule type" value="Transcribed_RNA"/>
</dbReference>
<protein>
    <recommendedName>
        <fullName evidence="9">ATP synthase subunit O, mitochondrial</fullName>
    </recommendedName>
</protein>
<dbReference type="AlphaFoldDB" id="A0A0D6R404"/>
<comment type="subcellular location">
    <subcellularLocation>
        <location evidence="1">Membrane</location>
    </subcellularLocation>
</comment>
<dbReference type="InterPro" id="IPR020781">
    <property type="entry name" value="ATPase_OSCP/d_CS"/>
</dbReference>
<evidence type="ECO:0000256" key="2">
    <source>
        <dbReference type="ARBA" id="ARBA00007046"/>
    </source>
</evidence>
<dbReference type="Pfam" id="PF00213">
    <property type="entry name" value="OSCP"/>
    <property type="match status" value="1"/>
</dbReference>
<keyword evidence="5" id="KW-0406">Ion transport</keyword>
<evidence type="ECO:0000256" key="7">
    <source>
        <dbReference type="ARBA" id="ARBA00023310"/>
    </source>
</evidence>
<dbReference type="GO" id="GO:0016020">
    <property type="term" value="C:membrane"/>
    <property type="evidence" value="ECO:0007669"/>
    <property type="project" value="UniProtKB-SubCell"/>
</dbReference>
<dbReference type="Gene3D" id="1.10.520.20">
    <property type="entry name" value="N-terminal domain of the delta subunit of the F1F0-ATP synthase"/>
    <property type="match status" value="1"/>
</dbReference>
<keyword evidence="6" id="KW-0472">Membrane</keyword>
<dbReference type="PANTHER" id="PTHR11910">
    <property type="entry name" value="ATP SYNTHASE DELTA CHAIN"/>
    <property type="match status" value="1"/>
</dbReference>
<dbReference type="PROSITE" id="PS00389">
    <property type="entry name" value="ATPASE_DELTA"/>
    <property type="match status" value="1"/>
</dbReference>
<evidence type="ECO:0000256" key="3">
    <source>
        <dbReference type="ARBA" id="ARBA00022448"/>
    </source>
</evidence>
<evidence type="ECO:0000313" key="8">
    <source>
        <dbReference type="EMBL" id="JAG98567.1"/>
    </source>
</evidence>
<accession>A0A0D6R404</accession>
<comment type="similarity">
    <text evidence="2">Belongs to the ATPase delta chain family.</text>
</comment>
<dbReference type="InterPro" id="IPR026015">
    <property type="entry name" value="ATP_synth_OSCP/delta_N_sf"/>
</dbReference>
<organism evidence="8">
    <name type="scientific">Araucaria cunninghamii</name>
    <name type="common">Hoop pine</name>
    <name type="synonym">Moreton Bay pine</name>
    <dbReference type="NCBI Taxonomy" id="56994"/>
    <lineage>
        <taxon>Eukaryota</taxon>
        <taxon>Viridiplantae</taxon>
        <taxon>Streptophyta</taxon>
        <taxon>Embryophyta</taxon>
        <taxon>Tracheophyta</taxon>
        <taxon>Spermatophyta</taxon>
        <taxon>Pinopsida</taxon>
        <taxon>Pinidae</taxon>
        <taxon>Conifers II</taxon>
        <taxon>Araucariales</taxon>
        <taxon>Araucariaceae</taxon>
        <taxon>Araucaria</taxon>
    </lineage>
</organism>
<name>A0A0D6R404_ARACU</name>
<keyword evidence="7" id="KW-0066">ATP synthesis</keyword>
<evidence type="ECO:0000256" key="6">
    <source>
        <dbReference type="ARBA" id="ARBA00023136"/>
    </source>
</evidence>
<evidence type="ECO:0000256" key="4">
    <source>
        <dbReference type="ARBA" id="ARBA00022781"/>
    </source>
</evidence>
<dbReference type="PRINTS" id="PR00125">
    <property type="entry name" value="ATPASEDELTA"/>
</dbReference>
<dbReference type="InterPro" id="IPR000711">
    <property type="entry name" value="ATPase_OSCP/dsu"/>
</dbReference>
<evidence type="ECO:0008006" key="9">
    <source>
        <dbReference type="Google" id="ProtNLM"/>
    </source>
</evidence>
<evidence type="ECO:0000256" key="1">
    <source>
        <dbReference type="ARBA" id="ARBA00004370"/>
    </source>
</evidence>
<sequence>MTMMMRRALALSRMLSTSGARAVRFPLPSSSFVPISPVGQVARNYATGQQVKEADIQVPIPMFGVEGNYASALYLASVRANMLDKVESELKSIMESAKNSPAFQNFMKDLSIPRDVRVKAVQDIFGEAGFSDITKNFLAVAAEHGRLRQLEKIVDKFLSLTMAYRGEVKVVVTTVIPLPAEEEKELKEVLTNIVGAGKTVLLEQKINPRILGGLVIEFEDKLLDISIRTRLKRMENILYEPLDLQSI</sequence>
<proteinExistence type="inferred from homology"/>
<dbReference type="SUPFAM" id="SSF47928">
    <property type="entry name" value="N-terminal domain of the delta subunit of the F1F0-ATP synthase"/>
    <property type="match status" value="1"/>
</dbReference>
<dbReference type="NCBIfam" id="TIGR01145">
    <property type="entry name" value="ATP_synt_delta"/>
    <property type="match status" value="1"/>
</dbReference>